<dbReference type="EMBL" id="JACHFM010000011">
    <property type="protein sequence ID" value="MBB5224615.1"/>
    <property type="molecule type" value="Genomic_DNA"/>
</dbReference>
<feature type="transmembrane region" description="Helical" evidence="7">
    <location>
        <begin position="163"/>
        <end position="182"/>
    </location>
</feature>
<dbReference type="InterPro" id="IPR007688">
    <property type="entry name" value="Conjugal_tfr_TrbL/VirB6"/>
</dbReference>
<feature type="compositionally biased region" description="Basic and acidic residues" evidence="6">
    <location>
        <begin position="372"/>
        <end position="391"/>
    </location>
</feature>
<feature type="transmembrane region" description="Helical" evidence="7">
    <location>
        <begin position="226"/>
        <end position="246"/>
    </location>
</feature>
<gene>
    <name evidence="8" type="ORF">HNP73_004586</name>
</gene>
<feature type="transmembrane region" description="Helical" evidence="7">
    <location>
        <begin position="133"/>
        <end position="157"/>
    </location>
</feature>
<evidence type="ECO:0000256" key="5">
    <source>
        <dbReference type="ARBA" id="ARBA00023136"/>
    </source>
</evidence>
<feature type="transmembrane region" description="Helical" evidence="7">
    <location>
        <begin position="67"/>
        <end position="86"/>
    </location>
</feature>
<keyword evidence="9" id="KW-1185">Reference proteome</keyword>
<dbReference type="GO" id="GO:0016020">
    <property type="term" value="C:membrane"/>
    <property type="evidence" value="ECO:0007669"/>
    <property type="project" value="UniProtKB-SubCell"/>
</dbReference>
<dbReference type="AlphaFoldDB" id="A0A840SVV3"/>
<evidence type="ECO:0000256" key="2">
    <source>
        <dbReference type="ARBA" id="ARBA00007802"/>
    </source>
</evidence>
<feature type="region of interest" description="Disordered" evidence="6">
    <location>
        <begin position="345"/>
        <end position="391"/>
    </location>
</feature>
<evidence type="ECO:0000256" key="1">
    <source>
        <dbReference type="ARBA" id="ARBA00004141"/>
    </source>
</evidence>
<name>A0A840SVV3_9RHOB</name>
<evidence type="ECO:0000256" key="7">
    <source>
        <dbReference type="SAM" id="Phobius"/>
    </source>
</evidence>
<evidence type="ECO:0000313" key="9">
    <source>
        <dbReference type="Proteomes" id="UP000549457"/>
    </source>
</evidence>
<evidence type="ECO:0000256" key="3">
    <source>
        <dbReference type="ARBA" id="ARBA00022692"/>
    </source>
</evidence>
<protein>
    <submittedName>
        <fullName evidence="8">Type IV secretion system protein VirB6</fullName>
    </submittedName>
</protein>
<dbReference type="RefSeq" id="WP_184155600.1">
    <property type="nucleotide sequence ID" value="NZ_JACHFM010000011.1"/>
</dbReference>
<keyword evidence="5 7" id="KW-0472">Membrane</keyword>
<keyword evidence="3 7" id="KW-0812">Transmembrane</keyword>
<evidence type="ECO:0000313" key="8">
    <source>
        <dbReference type="EMBL" id="MBB5224615.1"/>
    </source>
</evidence>
<proteinExistence type="inferred from homology"/>
<comment type="caution">
    <text evidence="8">The sequence shown here is derived from an EMBL/GenBank/DDBJ whole genome shotgun (WGS) entry which is preliminary data.</text>
</comment>
<sequence>MATYIQDTLTKIDVSVATYAQNVFVDIGGPIAATIRLAGLVSLAFLAVNVVMQWAPLRVADFVKWSVRYLIILAVATSWNQFLPFYDMLTNVPSSIGAELLDVASAPTLNEALDQMVTSIFDFSDRAADESGFFSISLLSIVLAIVGALMACVAILVAAIAKIGLAMAVSLAPIFIGTLLFRGTSDLFASWAKFTLGFALIPLVLAGVMGAIVGIGGAMIAEIDAAVTLTDAAGFLIVALAAIFLMSQVPTMVNGLAGTVVATASGVREARQLAGGVGAAGSGVKAVARTAHPAVAAVSGAVGAARAAEGGMGARASAGAQELVQHYEARKKGRERHQARMANMGRRSTLGGDFEAAQAGSLQFSRERRRQRAEARTADRSTSDKAKAPPG</sequence>
<keyword evidence="4 7" id="KW-1133">Transmembrane helix</keyword>
<evidence type="ECO:0000256" key="6">
    <source>
        <dbReference type="SAM" id="MobiDB-lite"/>
    </source>
</evidence>
<dbReference type="GO" id="GO:0030255">
    <property type="term" value="P:protein secretion by the type IV secretion system"/>
    <property type="evidence" value="ECO:0007669"/>
    <property type="project" value="InterPro"/>
</dbReference>
<feature type="transmembrane region" description="Helical" evidence="7">
    <location>
        <begin position="194"/>
        <end position="220"/>
    </location>
</feature>
<evidence type="ECO:0000256" key="4">
    <source>
        <dbReference type="ARBA" id="ARBA00022989"/>
    </source>
</evidence>
<dbReference type="Pfam" id="PF04610">
    <property type="entry name" value="TrbL"/>
    <property type="match status" value="1"/>
</dbReference>
<accession>A0A840SVV3</accession>
<feature type="transmembrane region" description="Helical" evidence="7">
    <location>
        <begin position="37"/>
        <end position="55"/>
    </location>
</feature>
<organism evidence="8 9">
    <name type="scientific">Amaricoccus macauensis</name>
    <dbReference type="NCBI Taxonomy" id="57001"/>
    <lineage>
        <taxon>Bacteria</taxon>
        <taxon>Pseudomonadati</taxon>
        <taxon>Pseudomonadota</taxon>
        <taxon>Alphaproteobacteria</taxon>
        <taxon>Rhodobacterales</taxon>
        <taxon>Paracoccaceae</taxon>
        <taxon>Amaricoccus</taxon>
    </lineage>
</organism>
<dbReference type="Proteomes" id="UP000549457">
    <property type="component" value="Unassembled WGS sequence"/>
</dbReference>
<comment type="similarity">
    <text evidence="2">Belongs to the TrbL/VirB6 family.</text>
</comment>
<reference evidence="8 9" key="1">
    <citation type="submission" date="2020-08" db="EMBL/GenBank/DDBJ databases">
        <title>Genomic Encyclopedia of Type Strains, Phase IV (KMG-IV): sequencing the most valuable type-strain genomes for metagenomic binning, comparative biology and taxonomic classification.</title>
        <authorList>
            <person name="Goeker M."/>
        </authorList>
    </citation>
    <scope>NUCLEOTIDE SEQUENCE [LARGE SCALE GENOMIC DNA]</scope>
    <source>
        <strain evidence="8 9">DSM 101730</strain>
    </source>
</reference>
<comment type="subcellular location">
    <subcellularLocation>
        <location evidence="1">Membrane</location>
        <topology evidence="1">Multi-pass membrane protein</topology>
    </subcellularLocation>
</comment>